<evidence type="ECO:0000256" key="7">
    <source>
        <dbReference type="ARBA" id="ARBA00022679"/>
    </source>
</evidence>
<evidence type="ECO:0000256" key="2">
    <source>
        <dbReference type="ARBA" id="ARBA00005369"/>
    </source>
</evidence>
<dbReference type="EC" id="2.1.1.77" evidence="3"/>
<evidence type="ECO:0000256" key="10">
    <source>
        <dbReference type="ARBA" id="ARBA00031323"/>
    </source>
</evidence>
<evidence type="ECO:0000313" key="13">
    <source>
        <dbReference type="Proteomes" id="UP000178116"/>
    </source>
</evidence>
<comment type="caution">
    <text evidence="12">The sequence shown here is derived from an EMBL/GenBank/DDBJ whole genome shotgun (WGS) entry which is preliminary data.</text>
</comment>
<evidence type="ECO:0000256" key="1">
    <source>
        <dbReference type="ARBA" id="ARBA00004496"/>
    </source>
</evidence>
<dbReference type="Gene3D" id="3.40.50.150">
    <property type="entry name" value="Vaccinia Virus protein VP39"/>
    <property type="match status" value="1"/>
</dbReference>
<keyword evidence="8" id="KW-0949">S-adenosyl-L-methionine</keyword>
<dbReference type="InterPro" id="IPR029063">
    <property type="entry name" value="SAM-dependent_MTases_sf"/>
</dbReference>
<comment type="subcellular location">
    <subcellularLocation>
        <location evidence="1">Cytoplasm</location>
    </subcellularLocation>
</comment>
<evidence type="ECO:0000256" key="4">
    <source>
        <dbReference type="ARBA" id="ARBA00013346"/>
    </source>
</evidence>
<dbReference type="GO" id="GO:0004719">
    <property type="term" value="F:protein-L-isoaspartate (D-aspartate) O-methyltransferase activity"/>
    <property type="evidence" value="ECO:0007669"/>
    <property type="project" value="UniProtKB-EC"/>
</dbReference>
<dbReference type="InterPro" id="IPR000682">
    <property type="entry name" value="PCMT"/>
</dbReference>
<dbReference type="GO" id="GO:0005737">
    <property type="term" value="C:cytoplasm"/>
    <property type="evidence" value="ECO:0007669"/>
    <property type="project" value="UniProtKB-SubCell"/>
</dbReference>
<accession>A0A1G2LWR2</accession>
<name>A0A1G2LWR2_9BACT</name>
<evidence type="ECO:0000256" key="8">
    <source>
        <dbReference type="ARBA" id="ARBA00022691"/>
    </source>
</evidence>
<proteinExistence type="inferred from homology"/>
<dbReference type="Pfam" id="PF01135">
    <property type="entry name" value="PCMT"/>
    <property type="match status" value="1"/>
</dbReference>
<dbReference type="AlphaFoldDB" id="A0A1G2LWR2"/>
<dbReference type="EMBL" id="MHRA01000004">
    <property type="protein sequence ID" value="OHA16060.1"/>
    <property type="molecule type" value="Genomic_DNA"/>
</dbReference>
<dbReference type="GO" id="GO:0032259">
    <property type="term" value="P:methylation"/>
    <property type="evidence" value="ECO:0007669"/>
    <property type="project" value="UniProtKB-KW"/>
</dbReference>
<dbReference type="CDD" id="cd02440">
    <property type="entry name" value="AdoMet_MTases"/>
    <property type="match status" value="1"/>
</dbReference>
<keyword evidence="5" id="KW-0963">Cytoplasm</keyword>
<protein>
    <recommendedName>
        <fullName evidence="4">Protein-L-isoaspartate O-methyltransferase</fullName>
        <ecNumber evidence="3">2.1.1.77</ecNumber>
    </recommendedName>
    <alternativeName>
        <fullName evidence="11">L-isoaspartyl protein carboxyl methyltransferase</fullName>
    </alternativeName>
    <alternativeName>
        <fullName evidence="9">Protein L-isoaspartyl methyltransferase</fullName>
    </alternativeName>
    <alternativeName>
        <fullName evidence="10">Protein-beta-aspartate methyltransferase</fullName>
    </alternativeName>
</protein>
<evidence type="ECO:0000256" key="6">
    <source>
        <dbReference type="ARBA" id="ARBA00022603"/>
    </source>
</evidence>
<evidence type="ECO:0000256" key="5">
    <source>
        <dbReference type="ARBA" id="ARBA00022490"/>
    </source>
</evidence>
<comment type="similarity">
    <text evidence="2">Belongs to the methyltransferase superfamily. L-isoaspartyl/D-aspartyl protein methyltransferase family.</text>
</comment>
<dbReference type="PANTHER" id="PTHR11579">
    <property type="entry name" value="PROTEIN-L-ISOASPARTATE O-METHYLTRANSFERASE"/>
    <property type="match status" value="1"/>
</dbReference>
<evidence type="ECO:0000256" key="11">
    <source>
        <dbReference type="ARBA" id="ARBA00031350"/>
    </source>
</evidence>
<reference evidence="12 13" key="1">
    <citation type="journal article" date="2016" name="Nat. Commun.">
        <title>Thousands of microbial genomes shed light on interconnected biogeochemical processes in an aquifer system.</title>
        <authorList>
            <person name="Anantharaman K."/>
            <person name="Brown C.T."/>
            <person name="Hug L.A."/>
            <person name="Sharon I."/>
            <person name="Castelle C.J."/>
            <person name="Probst A.J."/>
            <person name="Thomas B.C."/>
            <person name="Singh A."/>
            <person name="Wilkins M.J."/>
            <person name="Karaoz U."/>
            <person name="Brodie E.L."/>
            <person name="Williams K.H."/>
            <person name="Hubbard S.S."/>
            <person name="Banfield J.F."/>
        </authorList>
    </citation>
    <scope>NUCLEOTIDE SEQUENCE [LARGE SCALE GENOMIC DNA]</scope>
</reference>
<dbReference type="SUPFAM" id="SSF53335">
    <property type="entry name" value="S-adenosyl-L-methionine-dependent methyltransferases"/>
    <property type="match status" value="1"/>
</dbReference>
<evidence type="ECO:0000256" key="9">
    <source>
        <dbReference type="ARBA" id="ARBA00030757"/>
    </source>
</evidence>
<dbReference type="PANTHER" id="PTHR11579:SF0">
    <property type="entry name" value="PROTEIN-L-ISOASPARTATE(D-ASPARTATE) O-METHYLTRANSFERASE"/>
    <property type="match status" value="1"/>
</dbReference>
<evidence type="ECO:0000313" key="12">
    <source>
        <dbReference type="EMBL" id="OHA16060.1"/>
    </source>
</evidence>
<dbReference type="Proteomes" id="UP000178116">
    <property type="component" value="Unassembled WGS sequence"/>
</dbReference>
<keyword evidence="6" id="KW-0489">Methyltransferase</keyword>
<evidence type="ECO:0000256" key="3">
    <source>
        <dbReference type="ARBA" id="ARBA00011890"/>
    </source>
</evidence>
<sequence length="225" mass="24593">MPVGDLNSLVNHLTETGVLKTPLIIDAFLNIDRIKFVPDAAKQWAYIDQPLSIAGGQTISQPYTVAFMLELLQPQPGEKILDIGAGSGWQTSLLAHIVSSGEGGGKVFAVEIVPELCKLGKKNVGQFNFIEKGIVRWLCGDASKKETFEPAEDEISERVDKIIAAAALDARIPQTWKDMLKIGGKIVVPIGNSIWLFIKKDKDDFESVEHSGFVFVPFVTNEQGT</sequence>
<organism evidence="12 13">
    <name type="scientific">Candidatus Tagabacteria bacterium RIFCSPLOWO2_01_FULL_42_9</name>
    <dbReference type="NCBI Taxonomy" id="1802296"/>
    <lineage>
        <taxon>Bacteria</taxon>
        <taxon>Candidatus Tagaibacteriota</taxon>
    </lineage>
</organism>
<keyword evidence="7" id="KW-0808">Transferase</keyword>
<gene>
    <name evidence="12" type="ORF">A3A10_01270</name>
</gene>